<comment type="caution">
    <text evidence="1">The sequence shown here is derived from an EMBL/GenBank/DDBJ whole genome shotgun (WGS) entry which is preliminary data.</text>
</comment>
<reference evidence="1 2" key="1">
    <citation type="journal article" date="2020" name="Nature">
        <title>Bacterial chemolithoautotrophy via manganese oxidation.</title>
        <authorList>
            <person name="Yu H."/>
            <person name="Leadbetter J.R."/>
        </authorList>
    </citation>
    <scope>NUCLEOTIDE SEQUENCE [LARGE SCALE GENOMIC DNA]</scope>
    <source>
        <strain evidence="1 2">Mn-1</strain>
    </source>
</reference>
<dbReference type="AlphaFoldDB" id="A0A7X6DS48"/>
<sequence length="160" mass="18327">MSDQFRDFIAVLAALDKHGVDYVLIGGVAVVLHGMERLTRDVDIMVKMVPENVERLRRALHEVFDDGSIEEITLGELQKYPVIRYGTPNDFYIDVIARIGEVAAFENLDYEVLDYQGTKIKIATPETLYRLKKDTVRDRDKMDAAFLLELIKARKSNPPR</sequence>
<protein>
    <submittedName>
        <fullName evidence="1">Nucleotidyltransferase family protein</fullName>
    </submittedName>
</protein>
<dbReference type="GO" id="GO:0016740">
    <property type="term" value="F:transferase activity"/>
    <property type="evidence" value="ECO:0007669"/>
    <property type="project" value="UniProtKB-KW"/>
</dbReference>
<proteinExistence type="predicted"/>
<evidence type="ECO:0000313" key="2">
    <source>
        <dbReference type="Proteomes" id="UP000534783"/>
    </source>
</evidence>
<dbReference type="InterPro" id="IPR043519">
    <property type="entry name" value="NT_sf"/>
</dbReference>
<dbReference type="EMBL" id="VTOW01000003">
    <property type="protein sequence ID" value="NKE72373.1"/>
    <property type="molecule type" value="Genomic_DNA"/>
</dbReference>
<gene>
    <name evidence="1" type="ORF">MNODULE_16605</name>
</gene>
<evidence type="ECO:0000313" key="1">
    <source>
        <dbReference type="EMBL" id="NKE72373.1"/>
    </source>
</evidence>
<accession>A0A7X6DS48</accession>
<dbReference type="RefSeq" id="WP_168061942.1">
    <property type="nucleotide sequence ID" value="NZ_VTOW01000003.1"/>
</dbReference>
<dbReference type="SUPFAM" id="SSF81301">
    <property type="entry name" value="Nucleotidyltransferase"/>
    <property type="match status" value="1"/>
</dbReference>
<dbReference type="Gene3D" id="3.30.460.40">
    <property type="match status" value="1"/>
</dbReference>
<dbReference type="InterPro" id="IPR014942">
    <property type="entry name" value="AbiEii"/>
</dbReference>
<organism evidence="1 2">
    <name type="scientific">Candidatus Manganitrophus noduliformans</name>
    <dbReference type="NCBI Taxonomy" id="2606439"/>
    <lineage>
        <taxon>Bacteria</taxon>
        <taxon>Pseudomonadati</taxon>
        <taxon>Nitrospirota</taxon>
        <taxon>Nitrospiria</taxon>
        <taxon>Candidatus Troglogloeales</taxon>
        <taxon>Candidatus Manganitrophaceae</taxon>
        <taxon>Candidatus Manganitrophus</taxon>
    </lineage>
</organism>
<dbReference type="Pfam" id="PF08843">
    <property type="entry name" value="AbiEii"/>
    <property type="match status" value="1"/>
</dbReference>
<keyword evidence="1" id="KW-0808">Transferase</keyword>
<dbReference type="Proteomes" id="UP000534783">
    <property type="component" value="Unassembled WGS sequence"/>
</dbReference>
<keyword evidence="2" id="KW-1185">Reference proteome</keyword>
<name>A0A7X6DS48_9BACT</name>